<feature type="transmembrane region" description="Helical" evidence="1">
    <location>
        <begin position="21"/>
        <end position="42"/>
    </location>
</feature>
<keyword evidence="1" id="KW-1133">Transmembrane helix</keyword>
<proteinExistence type="predicted"/>
<name>A0A4R2L376_9GAMM</name>
<evidence type="ECO:0000313" key="3">
    <source>
        <dbReference type="Proteomes" id="UP000295765"/>
    </source>
</evidence>
<protein>
    <submittedName>
        <fullName evidence="2">Uncharacterized protein</fullName>
    </submittedName>
</protein>
<dbReference type="AlphaFoldDB" id="A0A4R2L376"/>
<accession>A0A4R2L376</accession>
<feature type="transmembrane region" description="Helical" evidence="1">
    <location>
        <begin position="62"/>
        <end position="85"/>
    </location>
</feature>
<dbReference type="RefSeq" id="WP_132542523.1">
    <property type="nucleotide sequence ID" value="NZ_SLWY01000011.1"/>
</dbReference>
<keyword evidence="1" id="KW-0472">Membrane</keyword>
<gene>
    <name evidence="2" type="ORF">EV699_11124</name>
</gene>
<comment type="caution">
    <text evidence="2">The sequence shown here is derived from an EMBL/GenBank/DDBJ whole genome shotgun (WGS) entry which is preliminary data.</text>
</comment>
<keyword evidence="1" id="KW-0812">Transmembrane</keyword>
<organism evidence="2 3">
    <name type="scientific">Plasticicumulans lactativorans</name>
    <dbReference type="NCBI Taxonomy" id="1133106"/>
    <lineage>
        <taxon>Bacteria</taxon>
        <taxon>Pseudomonadati</taxon>
        <taxon>Pseudomonadota</taxon>
        <taxon>Gammaproteobacteria</taxon>
        <taxon>Candidatus Competibacteraceae</taxon>
        <taxon>Plasticicumulans</taxon>
    </lineage>
</organism>
<dbReference type="EMBL" id="SLWY01000011">
    <property type="protein sequence ID" value="TCO80823.1"/>
    <property type="molecule type" value="Genomic_DNA"/>
</dbReference>
<keyword evidence="3" id="KW-1185">Reference proteome</keyword>
<evidence type="ECO:0000313" key="2">
    <source>
        <dbReference type="EMBL" id="TCO80823.1"/>
    </source>
</evidence>
<reference evidence="2 3" key="1">
    <citation type="submission" date="2019-03" db="EMBL/GenBank/DDBJ databases">
        <title>Genomic Encyclopedia of Type Strains, Phase IV (KMG-IV): sequencing the most valuable type-strain genomes for metagenomic binning, comparative biology and taxonomic classification.</title>
        <authorList>
            <person name="Goeker M."/>
        </authorList>
    </citation>
    <scope>NUCLEOTIDE SEQUENCE [LARGE SCALE GENOMIC DNA]</scope>
    <source>
        <strain evidence="2 3">DSM 25287</strain>
    </source>
</reference>
<evidence type="ECO:0000256" key="1">
    <source>
        <dbReference type="SAM" id="Phobius"/>
    </source>
</evidence>
<sequence>MAGDTTKPHVHTRERVQRARAIGFTIGLLCGAVVGSLLSHLMNGESPTGPLLIEEAETARSLMMGSTFVMIPVCAVVGGLLGYFIGRRLVKRRPSSRHQPWG</sequence>
<dbReference type="Proteomes" id="UP000295765">
    <property type="component" value="Unassembled WGS sequence"/>
</dbReference>